<dbReference type="NCBIfam" id="TIGR01946">
    <property type="entry name" value="rnfD"/>
    <property type="match status" value="1"/>
</dbReference>
<accession>A0A5E7AY35</accession>
<dbReference type="AlphaFoldDB" id="A0A5E7AY35"/>
<feature type="transmembrane region" description="Helical" evidence="10">
    <location>
        <begin position="67"/>
        <end position="83"/>
    </location>
</feature>
<comment type="caution">
    <text evidence="10">Lacks conserved residue(s) required for the propagation of feature annotation.</text>
</comment>
<feature type="transmembrane region" description="Helical" evidence="10">
    <location>
        <begin position="30"/>
        <end position="55"/>
    </location>
</feature>
<feature type="transmembrane region" description="Helical" evidence="10">
    <location>
        <begin position="220"/>
        <end position="241"/>
    </location>
</feature>
<evidence type="ECO:0000256" key="4">
    <source>
        <dbReference type="ARBA" id="ARBA00022643"/>
    </source>
</evidence>
<organism evidence="11 12">
    <name type="scientific">Pseudomonas fluorescens</name>
    <dbReference type="NCBI Taxonomy" id="294"/>
    <lineage>
        <taxon>Bacteria</taxon>
        <taxon>Pseudomonadati</taxon>
        <taxon>Pseudomonadota</taxon>
        <taxon>Gammaproteobacteria</taxon>
        <taxon>Pseudomonadales</taxon>
        <taxon>Pseudomonadaceae</taxon>
        <taxon>Pseudomonas</taxon>
    </lineage>
</organism>
<sequence length="330" mass="35669">MPLPESADERLQQAMKQVLLATVPGMLVLFWWYGWGVLINLMLAGVTALAVEALVLQLRKRPVKPTLSDGSALVSATLLALALPPYCPWWLTVTAATFALVFGKHLYGGVGKNPFNPAMLGFALVLVAFPQQMTHWPSSQGMDLLGGLRQVFGFSLGQTPDAWAQATALDSLRINKSLTMDELFADNPAFGQFGGRGMEWVNLAFLAGGIFLLQRRVFSWHAPVGMLASLFVISLLCWNGTGSDSHGSPLFHLFTGASMLGAFFIVTEPVSGAKSPRARLLFGAGVGLLTYVLRTWGGYPDGMAFAVLLMNLCVPALERIAASRQERVEP</sequence>
<keyword evidence="10" id="KW-0997">Cell inner membrane</keyword>
<keyword evidence="3 10" id="KW-0285">Flavoprotein</keyword>
<feature type="transmembrane region" description="Helical" evidence="10">
    <location>
        <begin position="278"/>
        <end position="297"/>
    </location>
</feature>
<feature type="modified residue" description="FMN phosphoryl threonine" evidence="10">
    <location>
        <position position="167"/>
    </location>
</feature>
<dbReference type="RefSeq" id="WP_150763745.1">
    <property type="nucleotide sequence ID" value="NZ_CABVHW010000003.1"/>
</dbReference>
<keyword evidence="8 10" id="KW-1133">Transmembrane helix</keyword>
<evidence type="ECO:0000256" key="10">
    <source>
        <dbReference type="HAMAP-Rule" id="MF_00462"/>
    </source>
</evidence>
<evidence type="ECO:0000256" key="1">
    <source>
        <dbReference type="ARBA" id="ARBA00022448"/>
    </source>
</evidence>
<dbReference type="EC" id="7.-.-.-" evidence="10"/>
<evidence type="ECO:0000256" key="3">
    <source>
        <dbReference type="ARBA" id="ARBA00022630"/>
    </source>
</evidence>
<keyword evidence="10" id="KW-1003">Cell membrane</keyword>
<dbReference type="EMBL" id="CABVHW010000003">
    <property type="protein sequence ID" value="VVN83719.1"/>
    <property type="molecule type" value="Genomic_DNA"/>
</dbReference>
<evidence type="ECO:0000313" key="11">
    <source>
        <dbReference type="EMBL" id="VVN83719.1"/>
    </source>
</evidence>
<keyword evidence="2 10" id="KW-0597">Phosphoprotein</keyword>
<name>A0A5E7AY35_PSEFL</name>
<feature type="transmembrane region" description="Helical" evidence="10">
    <location>
        <begin position="247"/>
        <end position="266"/>
    </location>
</feature>
<keyword evidence="4 10" id="KW-0288">FMN</keyword>
<proteinExistence type="inferred from homology"/>
<evidence type="ECO:0000256" key="9">
    <source>
        <dbReference type="ARBA" id="ARBA00023136"/>
    </source>
</evidence>
<evidence type="ECO:0000256" key="2">
    <source>
        <dbReference type="ARBA" id="ARBA00022553"/>
    </source>
</evidence>
<keyword evidence="1 10" id="KW-0813">Transport</keyword>
<comment type="function">
    <text evidence="10">Part of a membrane-bound complex that couples electron transfer with translocation of ions across the membrane.</text>
</comment>
<keyword evidence="7 10" id="KW-0249">Electron transport</keyword>
<evidence type="ECO:0000256" key="8">
    <source>
        <dbReference type="ARBA" id="ARBA00022989"/>
    </source>
</evidence>
<comment type="subunit">
    <text evidence="10">The complex is composed of six subunits: RnfA, RnfB, RnfC, RnfD, RnfE and RnfG.</text>
</comment>
<protein>
    <recommendedName>
        <fullName evidence="10">Ion-translocating oxidoreductase complex subunit D</fullName>
        <ecNumber evidence="10">7.-.-.-</ecNumber>
    </recommendedName>
    <alternativeName>
        <fullName evidence="10">Rnf electron transport complex subunit D</fullName>
    </alternativeName>
</protein>
<keyword evidence="6 10" id="KW-1278">Translocase</keyword>
<dbReference type="PANTHER" id="PTHR30578:SF0">
    <property type="entry name" value="ION-TRANSLOCATING OXIDOREDUCTASE COMPLEX SUBUNIT D"/>
    <property type="match status" value="1"/>
</dbReference>
<evidence type="ECO:0000256" key="5">
    <source>
        <dbReference type="ARBA" id="ARBA00022692"/>
    </source>
</evidence>
<feature type="transmembrane region" description="Helical" evidence="10">
    <location>
        <begin position="114"/>
        <end position="133"/>
    </location>
</feature>
<comment type="cofactor">
    <cofactor evidence="10">
        <name>FMN</name>
        <dbReference type="ChEBI" id="CHEBI:58210"/>
    </cofactor>
</comment>
<keyword evidence="5 10" id="KW-0812">Transmembrane</keyword>
<dbReference type="Pfam" id="PF03116">
    <property type="entry name" value="NQR2_RnfD_RnfE"/>
    <property type="match status" value="1"/>
</dbReference>
<dbReference type="GO" id="GO:0005886">
    <property type="term" value="C:plasma membrane"/>
    <property type="evidence" value="ECO:0007669"/>
    <property type="project" value="UniProtKB-SubCell"/>
</dbReference>
<evidence type="ECO:0000256" key="7">
    <source>
        <dbReference type="ARBA" id="ARBA00022982"/>
    </source>
</evidence>
<dbReference type="PANTHER" id="PTHR30578">
    <property type="entry name" value="ELECTRON TRANSPORT COMPLEX PROTEIN RNFD"/>
    <property type="match status" value="1"/>
</dbReference>
<comment type="similarity">
    <text evidence="10">Belongs to the NqrB/RnfD family.</text>
</comment>
<evidence type="ECO:0000256" key="6">
    <source>
        <dbReference type="ARBA" id="ARBA00022967"/>
    </source>
</evidence>
<keyword evidence="9 10" id="KW-0472">Membrane</keyword>
<gene>
    <name evidence="11" type="primary">rsxD</name>
    <name evidence="10" type="synonym">rnfD</name>
    <name evidence="11" type="ORF">PS710_01315</name>
</gene>
<dbReference type="HAMAP" id="MF_00462">
    <property type="entry name" value="RsxD_RnfD"/>
    <property type="match status" value="1"/>
</dbReference>
<dbReference type="InterPro" id="IPR011303">
    <property type="entry name" value="RnfD_bac"/>
</dbReference>
<dbReference type="Proteomes" id="UP000381093">
    <property type="component" value="Unassembled WGS sequence"/>
</dbReference>
<dbReference type="InterPro" id="IPR004338">
    <property type="entry name" value="NqrB/RnfD"/>
</dbReference>
<comment type="subcellular location">
    <subcellularLocation>
        <location evidence="10">Cell inner membrane</location>
        <topology evidence="10">Multi-pass membrane protein</topology>
    </subcellularLocation>
</comment>
<evidence type="ECO:0000313" key="12">
    <source>
        <dbReference type="Proteomes" id="UP000381093"/>
    </source>
</evidence>
<dbReference type="GO" id="GO:0055085">
    <property type="term" value="P:transmembrane transport"/>
    <property type="evidence" value="ECO:0007669"/>
    <property type="project" value="InterPro"/>
</dbReference>
<reference evidence="11 12" key="1">
    <citation type="submission" date="2019-09" db="EMBL/GenBank/DDBJ databases">
        <authorList>
            <person name="Chandra G."/>
            <person name="Truman W A."/>
        </authorList>
    </citation>
    <scope>NUCLEOTIDE SEQUENCE [LARGE SCALE GENOMIC DNA]</scope>
    <source>
        <strain evidence="11">PS710</strain>
    </source>
</reference>
<dbReference type="GO" id="GO:0022900">
    <property type="term" value="P:electron transport chain"/>
    <property type="evidence" value="ECO:0007669"/>
    <property type="project" value="UniProtKB-UniRule"/>
</dbReference>